<reference evidence="2" key="2">
    <citation type="submission" date="2024-05" db="EMBL/GenBank/DDBJ databases">
        <title>Identification and characterization of horizontal gene transfer across gut microbiota members of farm animals based on homology search.</title>
        <authorList>
            <person name="Schwarzerova J."/>
            <person name="Nykrynova M."/>
            <person name="Jureckova K."/>
            <person name="Cejkova D."/>
            <person name="Rychlik I."/>
        </authorList>
    </citation>
    <scope>NUCLEOTIDE SEQUENCE</scope>
    <source>
        <strain evidence="2">84_SSukc20</strain>
    </source>
</reference>
<name>A0ABT7X1L7_9BACE</name>
<dbReference type="Proteomes" id="UP001167871">
    <property type="component" value="Unassembled WGS sequence"/>
</dbReference>
<dbReference type="RefSeq" id="WP_301638848.1">
    <property type="nucleotide sequence ID" value="NZ_JAUEII010000002.1"/>
</dbReference>
<feature type="domain" description="Insertion element IS402-like" evidence="1">
    <location>
        <begin position="1"/>
        <end position="34"/>
    </location>
</feature>
<dbReference type="PANTHER" id="PTHR30007">
    <property type="entry name" value="PHP DOMAIN PROTEIN"/>
    <property type="match status" value="1"/>
</dbReference>
<evidence type="ECO:0000313" key="2">
    <source>
        <dbReference type="EMBL" id="MDN0047972.1"/>
    </source>
</evidence>
<comment type="caution">
    <text evidence="2">The sequence shown here is derived from an EMBL/GenBank/DDBJ whole genome shotgun (WGS) entry which is preliminary data.</text>
</comment>
<gene>
    <name evidence="2" type="ORF">QVO10_00995</name>
</gene>
<proteinExistence type="predicted"/>
<evidence type="ECO:0000259" key="1">
    <source>
        <dbReference type="Pfam" id="PF13340"/>
    </source>
</evidence>
<dbReference type="PANTHER" id="PTHR30007:SF0">
    <property type="entry name" value="TRANSPOSASE"/>
    <property type="match status" value="1"/>
</dbReference>
<sequence>MKTSCQWHMLPSHFAPWELVYYYYRKWSSLGEFDLLLNNLREKVRVKSGQKAKASVGIMDSQSVRWGNNRSLNGIDDNKKVKGIKRHCRCGQERFPDSYHGNNSLRA</sequence>
<organism evidence="2 3">
    <name type="scientific">Bacteroides gallinaceum</name>
    <dbReference type="NCBI Taxonomy" id="1462571"/>
    <lineage>
        <taxon>Bacteria</taxon>
        <taxon>Pseudomonadati</taxon>
        <taxon>Bacteroidota</taxon>
        <taxon>Bacteroidia</taxon>
        <taxon>Bacteroidales</taxon>
        <taxon>Bacteroidaceae</taxon>
        <taxon>Bacteroides</taxon>
    </lineage>
</organism>
<dbReference type="Pfam" id="PF13340">
    <property type="entry name" value="DUF4096"/>
    <property type="match status" value="1"/>
</dbReference>
<keyword evidence="3" id="KW-1185">Reference proteome</keyword>
<accession>A0ABT7X1L7</accession>
<dbReference type="EMBL" id="JAUEII010000002">
    <property type="protein sequence ID" value="MDN0047972.1"/>
    <property type="molecule type" value="Genomic_DNA"/>
</dbReference>
<dbReference type="InterPro" id="IPR025161">
    <property type="entry name" value="IS402-like_dom"/>
</dbReference>
<reference evidence="2" key="1">
    <citation type="submission" date="2023-06" db="EMBL/GenBank/DDBJ databases">
        <authorList>
            <person name="Zeman M."/>
            <person name="Kubasova T."/>
            <person name="Jahodarova E."/>
            <person name="Nykrynova M."/>
            <person name="Rychlik I."/>
        </authorList>
    </citation>
    <scope>NUCLEOTIDE SEQUENCE</scope>
    <source>
        <strain evidence="2">84_SSukc20</strain>
    </source>
</reference>
<evidence type="ECO:0000313" key="3">
    <source>
        <dbReference type="Proteomes" id="UP001167871"/>
    </source>
</evidence>
<protein>
    <recommendedName>
        <fullName evidence="1">Insertion element IS402-like domain-containing protein</fullName>
    </recommendedName>
</protein>